<dbReference type="AlphaFoldDB" id="A0A0J7KUU6"/>
<feature type="domain" description="Retrovirus-related Pol polyprotein from transposon TNT 1-94-like beta-barrel" evidence="1">
    <location>
        <begin position="59"/>
        <end position="142"/>
    </location>
</feature>
<evidence type="ECO:0000313" key="3">
    <source>
        <dbReference type="Proteomes" id="UP000036403"/>
    </source>
</evidence>
<dbReference type="OrthoDB" id="8063677at2759"/>
<proteinExistence type="predicted"/>
<accession>A0A0J7KUU6</accession>
<dbReference type="Proteomes" id="UP000036403">
    <property type="component" value="Unassembled WGS sequence"/>
</dbReference>
<organism evidence="2 3">
    <name type="scientific">Lasius niger</name>
    <name type="common">Black garden ant</name>
    <dbReference type="NCBI Taxonomy" id="67767"/>
    <lineage>
        <taxon>Eukaryota</taxon>
        <taxon>Metazoa</taxon>
        <taxon>Ecdysozoa</taxon>
        <taxon>Arthropoda</taxon>
        <taxon>Hexapoda</taxon>
        <taxon>Insecta</taxon>
        <taxon>Pterygota</taxon>
        <taxon>Neoptera</taxon>
        <taxon>Endopterygota</taxon>
        <taxon>Hymenoptera</taxon>
        <taxon>Apocrita</taxon>
        <taxon>Aculeata</taxon>
        <taxon>Formicoidea</taxon>
        <taxon>Formicidae</taxon>
        <taxon>Formicinae</taxon>
        <taxon>Lasius</taxon>
        <taxon>Lasius</taxon>
    </lineage>
</organism>
<dbReference type="PaxDb" id="67767-A0A0J7KUU6"/>
<dbReference type="PANTHER" id="PTHR47592:SF27">
    <property type="entry name" value="OS08G0421700 PROTEIN"/>
    <property type="match status" value="1"/>
</dbReference>
<dbReference type="STRING" id="67767.A0A0J7KUU6"/>
<reference evidence="2 3" key="1">
    <citation type="submission" date="2015-04" db="EMBL/GenBank/DDBJ databases">
        <title>Lasius niger genome sequencing.</title>
        <authorList>
            <person name="Konorov E.A."/>
            <person name="Nikitin M.A."/>
            <person name="Kirill M.V."/>
            <person name="Chang P."/>
        </authorList>
    </citation>
    <scope>NUCLEOTIDE SEQUENCE [LARGE SCALE GENOMIC DNA]</scope>
    <source>
        <tissue evidence="2">Whole</tissue>
    </source>
</reference>
<dbReference type="Pfam" id="PF22936">
    <property type="entry name" value="Pol_BBD"/>
    <property type="match status" value="1"/>
</dbReference>
<keyword evidence="3" id="KW-1185">Reference proteome</keyword>
<dbReference type="PANTHER" id="PTHR47592">
    <property type="entry name" value="PBF68 PROTEIN"/>
    <property type="match status" value="1"/>
</dbReference>
<evidence type="ECO:0000259" key="1">
    <source>
        <dbReference type="Pfam" id="PF22936"/>
    </source>
</evidence>
<dbReference type="InterPro" id="IPR054722">
    <property type="entry name" value="PolX-like_BBD"/>
</dbReference>
<comment type="caution">
    <text evidence="2">The sequence shown here is derived from an EMBL/GenBank/DDBJ whole genome shotgun (WGS) entry which is preliminary data.</text>
</comment>
<sequence length="259" mass="29116">MQETAERRRSSRTRDLEIKKDTAPEGAFIATCNGSGGAQAESIGQEAAAILRADMVNFWVTDSGASKHITNRRKWLVDFWSISGISVSLGNNDECQVTGTGTVLIKRFVDGEWCEGRIENVLYVPRIKKNLFSVGACTSKGFDVHFKSDMIVISQDGVSMAQELKQNNEIYRMLLRVKLPDEVNIFTISLKIWHKRLGHANLKTIKTMVKKGISMQSSSLTLTISFVNHAKLASHADKQTREECLNPENFSYRYMRAHV</sequence>
<name>A0A0J7KUU6_LASNI</name>
<evidence type="ECO:0000313" key="2">
    <source>
        <dbReference type="EMBL" id="KMQ94039.1"/>
    </source>
</evidence>
<protein>
    <submittedName>
        <fullName evidence="2">Retrovirus-related pol polyprotein from transposon tnt 1-94</fullName>
    </submittedName>
</protein>
<gene>
    <name evidence="2" type="ORF">RF55_5822</name>
</gene>
<dbReference type="EMBL" id="LBMM01003034">
    <property type="protein sequence ID" value="KMQ94039.1"/>
    <property type="molecule type" value="Genomic_DNA"/>
</dbReference>